<dbReference type="OrthoDB" id="7743910at2"/>
<keyword evidence="1" id="KW-0812">Transmembrane</keyword>
<protein>
    <submittedName>
        <fullName evidence="2">Anti-sigma factor RsiW</fullName>
    </submittedName>
</protein>
<name>A0A562PE21_9HYPH</name>
<sequence>MTEETFSDEILMRFADGELDPDMVARIERVMEIDDRLVTRVAMFIETRTQAQAALKPLLDEPVPEKLVAAVEQMIEAKRAGERVATVSVLPFGRGRIARPPSRSQWMLPIAASLAAAVVGALAGYWAAGTNERTRGGLWVAGVIRPALAQALATVESGKEIRLAGISDRFRAIATFRNDSRDLCREFEVDSQDRSTVVSVACRSGDEWRVSFAVVAPGDAGGYAPASSTEALDAYLSAIEAGAPMSAEEEIKALAEVRQKGAK</sequence>
<evidence type="ECO:0000313" key="3">
    <source>
        <dbReference type="Proteomes" id="UP000317122"/>
    </source>
</evidence>
<dbReference type="AlphaFoldDB" id="A0A562PE21"/>
<dbReference type="RefSeq" id="WP_145712137.1">
    <property type="nucleotide sequence ID" value="NZ_BSPF01000086.1"/>
</dbReference>
<accession>A0A562PE21</accession>
<keyword evidence="1" id="KW-0472">Membrane</keyword>
<dbReference type="EMBL" id="VLKT01000002">
    <property type="protein sequence ID" value="TWI42593.1"/>
    <property type="molecule type" value="Genomic_DNA"/>
</dbReference>
<gene>
    <name evidence="2" type="ORF">IQ26_00354</name>
</gene>
<evidence type="ECO:0000256" key="1">
    <source>
        <dbReference type="SAM" id="Phobius"/>
    </source>
</evidence>
<evidence type="ECO:0000313" key="2">
    <source>
        <dbReference type="EMBL" id="TWI42593.1"/>
    </source>
</evidence>
<keyword evidence="3" id="KW-1185">Reference proteome</keyword>
<reference evidence="2 3" key="1">
    <citation type="journal article" date="2015" name="Stand. Genomic Sci.">
        <title>Genomic Encyclopedia of Bacterial and Archaeal Type Strains, Phase III: the genomes of soil and plant-associated and newly described type strains.</title>
        <authorList>
            <person name="Whitman W.B."/>
            <person name="Woyke T."/>
            <person name="Klenk H.P."/>
            <person name="Zhou Y."/>
            <person name="Lilburn T.G."/>
            <person name="Beck B.J."/>
            <person name="De Vos P."/>
            <person name="Vandamme P."/>
            <person name="Eisen J.A."/>
            <person name="Garrity G."/>
            <person name="Hugenholtz P."/>
            <person name="Kyrpides N.C."/>
        </authorList>
    </citation>
    <scope>NUCLEOTIDE SEQUENCE [LARGE SCALE GENOMIC DNA]</scope>
    <source>
        <strain evidence="2 3">CGMCC 1.2546</strain>
    </source>
</reference>
<proteinExistence type="predicted"/>
<dbReference type="Proteomes" id="UP000317122">
    <property type="component" value="Unassembled WGS sequence"/>
</dbReference>
<organism evidence="2 3">
    <name type="scientific">Mesorhizobium tianshanense</name>
    <dbReference type="NCBI Taxonomy" id="39844"/>
    <lineage>
        <taxon>Bacteria</taxon>
        <taxon>Pseudomonadati</taxon>
        <taxon>Pseudomonadota</taxon>
        <taxon>Alphaproteobacteria</taxon>
        <taxon>Hyphomicrobiales</taxon>
        <taxon>Phyllobacteriaceae</taxon>
        <taxon>Mesorhizobium</taxon>
    </lineage>
</organism>
<feature type="transmembrane region" description="Helical" evidence="1">
    <location>
        <begin position="106"/>
        <end position="128"/>
    </location>
</feature>
<comment type="caution">
    <text evidence="2">The sequence shown here is derived from an EMBL/GenBank/DDBJ whole genome shotgun (WGS) entry which is preliminary data.</text>
</comment>
<keyword evidence="1" id="KW-1133">Transmembrane helix</keyword>